<organism evidence="3 4">
    <name type="scientific">Glossina palpalis gambiensis</name>
    <dbReference type="NCBI Taxonomy" id="67801"/>
    <lineage>
        <taxon>Eukaryota</taxon>
        <taxon>Metazoa</taxon>
        <taxon>Ecdysozoa</taxon>
        <taxon>Arthropoda</taxon>
        <taxon>Hexapoda</taxon>
        <taxon>Insecta</taxon>
        <taxon>Pterygota</taxon>
        <taxon>Neoptera</taxon>
        <taxon>Endopterygota</taxon>
        <taxon>Diptera</taxon>
        <taxon>Brachycera</taxon>
        <taxon>Muscomorpha</taxon>
        <taxon>Hippoboscoidea</taxon>
        <taxon>Glossinidae</taxon>
        <taxon>Glossina</taxon>
    </lineage>
</organism>
<keyword evidence="1" id="KW-0472">Membrane</keyword>
<dbReference type="SUPFAM" id="SSF51197">
    <property type="entry name" value="Clavaminate synthase-like"/>
    <property type="match status" value="1"/>
</dbReference>
<dbReference type="InterPro" id="IPR041667">
    <property type="entry name" value="Cupin_8"/>
</dbReference>
<dbReference type="AlphaFoldDB" id="A0A1B0C0M2"/>
<dbReference type="PANTHER" id="PTHR12480">
    <property type="entry name" value="ARGININE DEMETHYLASE AND LYSYL-HYDROXYLASE JMJD"/>
    <property type="match status" value="1"/>
</dbReference>
<dbReference type="GO" id="GO:0016706">
    <property type="term" value="F:2-oxoglutarate-dependent dioxygenase activity"/>
    <property type="evidence" value="ECO:0007669"/>
    <property type="project" value="TreeGrafter"/>
</dbReference>
<feature type="domain" description="Cupin-like" evidence="2">
    <location>
        <begin position="119"/>
        <end position="280"/>
    </location>
</feature>
<keyword evidence="4" id="KW-1185">Reference proteome</keyword>
<dbReference type="Pfam" id="PF13621">
    <property type="entry name" value="Cupin_8"/>
    <property type="match status" value="1"/>
</dbReference>
<dbReference type="Gene3D" id="2.60.120.650">
    <property type="entry name" value="Cupin"/>
    <property type="match status" value="1"/>
</dbReference>
<dbReference type="VEuPathDB" id="VectorBase:GPPI046028"/>
<protein>
    <recommendedName>
        <fullName evidence="2">Cupin-like domain-containing protein</fullName>
    </recommendedName>
</protein>
<dbReference type="EnsemblMetazoa" id="GPPI046028-RA">
    <property type="protein sequence ID" value="GPPI046028-PA"/>
    <property type="gene ID" value="GPPI046028"/>
</dbReference>
<keyword evidence="1" id="KW-1133">Transmembrane helix</keyword>
<keyword evidence="1" id="KW-0812">Transmembrane</keyword>
<evidence type="ECO:0000313" key="3">
    <source>
        <dbReference type="EnsemblMetazoa" id="GPPI046028-PA"/>
    </source>
</evidence>
<proteinExistence type="predicted"/>
<reference evidence="4" key="1">
    <citation type="submission" date="2015-01" db="EMBL/GenBank/DDBJ databases">
        <authorList>
            <person name="Aksoy S."/>
            <person name="Warren W."/>
            <person name="Wilson R.K."/>
        </authorList>
    </citation>
    <scope>NUCLEOTIDE SEQUENCE [LARGE SCALE GENOMIC DNA]</scope>
    <source>
        <strain evidence="4">IAEA</strain>
    </source>
</reference>
<sequence>MALRVQLTGLNMFCAQQQLKNLLKKCEAKGVKVNQLKCVREFLKEHDNCKPKKRNYFKAILIISLLIYALIYYYGHLRTEHCSLLMPQAMRYAFRPPENCEFCKQVKHMEHVRDISIEEFTERYAYSGRPVIVEDATTNWTALEKFNYWYFRDIYNRAKNREKVLDCQFLPYNTGFRHLYEALDMPAERVEFYKAKQRGESPEPWYFGWSNCNGETAEEFRQHYGRPYFLPELSESSPIDWFFMGTEGLGAQMHVDNVRLPSWQAQLAGSKRWLLAPPPECYFHCSSFEALVEEGDIIVLDTNRWYHQTFVQPGAISLTIGAEYD</sequence>
<evidence type="ECO:0000313" key="4">
    <source>
        <dbReference type="Proteomes" id="UP000092460"/>
    </source>
</evidence>
<name>A0A1B0C0M2_9MUSC</name>
<dbReference type="EMBL" id="JXJN01023690">
    <property type="status" value="NOT_ANNOTATED_CDS"/>
    <property type="molecule type" value="Genomic_DNA"/>
</dbReference>
<dbReference type="InterPro" id="IPR050910">
    <property type="entry name" value="JMJD6_ArgDemeth/LysHydrox"/>
</dbReference>
<reference evidence="3" key="2">
    <citation type="submission" date="2020-05" db="UniProtKB">
        <authorList>
            <consortium name="EnsemblMetazoa"/>
        </authorList>
    </citation>
    <scope>IDENTIFICATION</scope>
    <source>
        <strain evidence="3">IAEA</strain>
    </source>
</reference>
<accession>A0A1B0C0M2</accession>
<dbReference type="PANTHER" id="PTHR12480:SF19">
    <property type="entry name" value="CUPIN-LIKE DOMAIN-CONTAINING PROTEIN"/>
    <property type="match status" value="1"/>
</dbReference>
<evidence type="ECO:0000259" key="2">
    <source>
        <dbReference type="Pfam" id="PF13621"/>
    </source>
</evidence>
<dbReference type="Proteomes" id="UP000092460">
    <property type="component" value="Unassembled WGS sequence"/>
</dbReference>
<feature type="transmembrane region" description="Helical" evidence="1">
    <location>
        <begin position="56"/>
        <end position="75"/>
    </location>
</feature>
<dbReference type="STRING" id="67801.A0A1B0C0M2"/>
<evidence type="ECO:0000256" key="1">
    <source>
        <dbReference type="SAM" id="Phobius"/>
    </source>
</evidence>